<evidence type="ECO:0000256" key="15">
    <source>
        <dbReference type="SAM" id="Phobius"/>
    </source>
</evidence>
<keyword evidence="17" id="KW-1185">Reference proteome</keyword>
<keyword evidence="13 14" id="KW-0676">Redox-active center</keyword>
<comment type="similarity">
    <text evidence="2 14">Belongs to the DsbB family.</text>
</comment>
<keyword evidence="8 14" id="KW-1133">Transmembrane helix</keyword>
<feature type="topological domain" description="Cytoplasmic" evidence="14">
    <location>
        <begin position="167"/>
        <end position="177"/>
    </location>
</feature>
<comment type="caution">
    <text evidence="16">The sequence shown here is derived from an EMBL/GenBank/DDBJ whole genome shotgun (WGS) entry which is preliminary data.</text>
</comment>
<evidence type="ECO:0000256" key="12">
    <source>
        <dbReference type="ARBA" id="ARBA00023186"/>
    </source>
</evidence>
<keyword evidence="4 14" id="KW-1003">Cell membrane</keyword>
<keyword evidence="12 14" id="KW-0143">Chaperone</keyword>
<dbReference type="PANTHER" id="PTHR36570:SF2">
    <property type="entry name" value="DISULFIDE BOND FORMATION PROTEIN B"/>
    <property type="match status" value="1"/>
</dbReference>
<feature type="topological domain" description="Periplasmic" evidence="14">
    <location>
        <begin position="32"/>
        <end position="49"/>
    </location>
</feature>
<organism evidence="16 17">
    <name type="scientific">Rheinheimera marina</name>
    <dbReference type="NCBI Taxonomy" id="1774958"/>
    <lineage>
        <taxon>Bacteria</taxon>
        <taxon>Pseudomonadati</taxon>
        <taxon>Pseudomonadota</taxon>
        <taxon>Gammaproteobacteria</taxon>
        <taxon>Chromatiales</taxon>
        <taxon>Chromatiaceae</taxon>
        <taxon>Rheinheimera</taxon>
    </lineage>
</organism>
<accession>A0ABV9JQ53</accession>
<evidence type="ECO:0000313" key="16">
    <source>
        <dbReference type="EMBL" id="MFC4656394.1"/>
    </source>
</evidence>
<evidence type="ECO:0000313" key="17">
    <source>
        <dbReference type="Proteomes" id="UP001595962"/>
    </source>
</evidence>
<evidence type="ECO:0000256" key="14">
    <source>
        <dbReference type="HAMAP-Rule" id="MF_00286"/>
    </source>
</evidence>
<evidence type="ECO:0000256" key="5">
    <source>
        <dbReference type="ARBA" id="ARBA00022519"/>
    </source>
</evidence>
<dbReference type="Proteomes" id="UP001595962">
    <property type="component" value="Unassembled WGS sequence"/>
</dbReference>
<dbReference type="NCBIfam" id="NF002485">
    <property type="entry name" value="PRK01749.1"/>
    <property type="match status" value="1"/>
</dbReference>
<evidence type="ECO:0000256" key="1">
    <source>
        <dbReference type="ARBA" id="ARBA00004429"/>
    </source>
</evidence>
<dbReference type="HAMAP" id="MF_00286">
    <property type="entry name" value="DsbB"/>
    <property type="match status" value="1"/>
</dbReference>
<reference evidence="17" key="1">
    <citation type="journal article" date="2019" name="Int. J. Syst. Evol. Microbiol.">
        <title>The Global Catalogue of Microorganisms (GCM) 10K type strain sequencing project: providing services to taxonomists for standard genome sequencing and annotation.</title>
        <authorList>
            <consortium name="The Broad Institute Genomics Platform"/>
            <consortium name="The Broad Institute Genome Sequencing Center for Infectious Disease"/>
            <person name="Wu L."/>
            <person name="Ma J."/>
        </authorList>
    </citation>
    <scope>NUCLEOTIDE SEQUENCE [LARGE SCALE GENOMIC DNA]</scope>
    <source>
        <strain evidence="17">DT28</strain>
    </source>
</reference>
<sequence length="177" mass="19901">MLVILAKWSKQRWAWGLLAFSALVLLLAALYFQYQMNLEPCMLCVYARAALTGVMLAGVIGMTAPKSGTVRGIAWLLLAAAVSWGLFNSHDHVQVEQLVQSGGLYTCSLFPEFPLGLPLDRWFPDVFNPTGMCGEIGWSFLGLSMPEWTRIIFVIYSLFTLCLLFSQFKKVKYNPYD</sequence>
<feature type="disulfide bond" description="Redox-active" evidence="14">
    <location>
        <begin position="107"/>
        <end position="133"/>
    </location>
</feature>
<dbReference type="SUPFAM" id="SSF158442">
    <property type="entry name" value="DsbB-like"/>
    <property type="match status" value="1"/>
</dbReference>
<keyword evidence="5" id="KW-0997">Cell inner membrane</keyword>
<comment type="caution">
    <text evidence="14">Lacks conserved residue(s) required for the propagation of feature annotation.</text>
</comment>
<dbReference type="RefSeq" id="WP_377335415.1">
    <property type="nucleotide sequence ID" value="NZ_JBHSGB010000014.1"/>
</dbReference>
<evidence type="ECO:0000256" key="3">
    <source>
        <dbReference type="ARBA" id="ARBA00022448"/>
    </source>
</evidence>
<keyword evidence="7 14" id="KW-0249">Electron transport</keyword>
<dbReference type="InterPro" id="IPR023380">
    <property type="entry name" value="DsbB-like_sf"/>
</dbReference>
<keyword evidence="10 14" id="KW-0472">Membrane</keyword>
<feature type="transmembrane region" description="Helical" evidence="15">
    <location>
        <begin position="45"/>
        <end position="63"/>
    </location>
</feature>
<feature type="transmembrane region" description="Helical" evidence="15">
    <location>
        <begin position="70"/>
        <end position="87"/>
    </location>
</feature>
<evidence type="ECO:0000256" key="11">
    <source>
        <dbReference type="ARBA" id="ARBA00023157"/>
    </source>
</evidence>
<dbReference type="InterPro" id="IPR050183">
    <property type="entry name" value="DsbB"/>
</dbReference>
<keyword evidence="3 14" id="KW-0813">Transport</keyword>
<evidence type="ECO:0000256" key="13">
    <source>
        <dbReference type="ARBA" id="ARBA00023284"/>
    </source>
</evidence>
<comment type="function">
    <text evidence="14">Required for disulfide bond formation in some periplasmic proteins. Acts by oxidizing the DsbA protein.</text>
</comment>
<dbReference type="EMBL" id="JBHSGB010000014">
    <property type="protein sequence ID" value="MFC4656394.1"/>
    <property type="molecule type" value="Genomic_DNA"/>
</dbReference>
<dbReference type="InterPro" id="IPR003752">
    <property type="entry name" value="DiS_bond_form_DsbB/BdbC"/>
</dbReference>
<proteinExistence type="inferred from homology"/>
<evidence type="ECO:0000256" key="10">
    <source>
        <dbReference type="ARBA" id="ARBA00023136"/>
    </source>
</evidence>
<dbReference type="Pfam" id="PF02600">
    <property type="entry name" value="DsbB"/>
    <property type="match status" value="1"/>
</dbReference>
<keyword evidence="9 14" id="KW-0560">Oxidoreductase</keyword>
<evidence type="ECO:0000256" key="6">
    <source>
        <dbReference type="ARBA" id="ARBA00022692"/>
    </source>
</evidence>
<feature type="topological domain" description="Cytoplasmic" evidence="14">
    <location>
        <begin position="1"/>
        <end position="14"/>
    </location>
</feature>
<gene>
    <name evidence="14 16" type="primary">dsbB</name>
    <name evidence="16" type="ORF">ACFO3I_15360</name>
</gene>
<evidence type="ECO:0000256" key="8">
    <source>
        <dbReference type="ARBA" id="ARBA00022989"/>
    </source>
</evidence>
<evidence type="ECO:0000256" key="4">
    <source>
        <dbReference type="ARBA" id="ARBA00022475"/>
    </source>
</evidence>
<dbReference type="PANTHER" id="PTHR36570">
    <property type="entry name" value="DISULFIDE BOND FORMATION PROTEIN B"/>
    <property type="match status" value="1"/>
</dbReference>
<name>A0ABV9JQ53_9GAMM</name>
<dbReference type="InterPro" id="IPR022920">
    <property type="entry name" value="Disulphide_bond_form_DsbB"/>
</dbReference>
<protein>
    <recommendedName>
        <fullName evidence="14">Disulfide bond formation protein B</fullName>
    </recommendedName>
    <alternativeName>
        <fullName evidence="14">Disulfide oxidoreductase</fullName>
    </alternativeName>
</protein>
<feature type="disulfide bond" description="Redox-active" evidence="14">
    <location>
        <begin position="41"/>
        <end position="44"/>
    </location>
</feature>
<comment type="subcellular location">
    <subcellularLocation>
        <location evidence="1">Cell inner membrane</location>
        <topology evidence="1">Multi-pass membrane protein</topology>
    </subcellularLocation>
    <subcellularLocation>
        <location evidence="14">Cell membrane</location>
        <topology evidence="14">Multi-pass membrane protein</topology>
    </subcellularLocation>
</comment>
<dbReference type="Gene3D" id="1.20.1550.10">
    <property type="entry name" value="DsbB-like"/>
    <property type="match status" value="1"/>
</dbReference>
<evidence type="ECO:0000256" key="9">
    <source>
        <dbReference type="ARBA" id="ARBA00023002"/>
    </source>
</evidence>
<keyword evidence="11 14" id="KW-1015">Disulfide bond</keyword>
<feature type="transmembrane region" description="Helical" evidence="15">
    <location>
        <begin position="12"/>
        <end position="33"/>
    </location>
</feature>
<dbReference type="GO" id="GO:0016491">
    <property type="term" value="F:oxidoreductase activity"/>
    <property type="evidence" value="ECO:0007669"/>
    <property type="project" value="UniProtKB-KW"/>
</dbReference>
<keyword evidence="6 14" id="KW-0812">Transmembrane</keyword>
<evidence type="ECO:0000256" key="2">
    <source>
        <dbReference type="ARBA" id="ARBA00008823"/>
    </source>
</evidence>
<evidence type="ECO:0000256" key="7">
    <source>
        <dbReference type="ARBA" id="ARBA00022982"/>
    </source>
</evidence>
<feature type="transmembrane region" description="Helical" evidence="15">
    <location>
        <begin position="148"/>
        <end position="166"/>
    </location>
</feature>